<feature type="region of interest" description="Disordered" evidence="1">
    <location>
        <begin position="240"/>
        <end position="262"/>
    </location>
</feature>
<evidence type="ECO:0008006" key="4">
    <source>
        <dbReference type="Google" id="ProtNLM"/>
    </source>
</evidence>
<organism evidence="2 3">
    <name type="scientific">Actinoplanes couchii</name>
    <dbReference type="NCBI Taxonomy" id="403638"/>
    <lineage>
        <taxon>Bacteria</taxon>
        <taxon>Bacillati</taxon>
        <taxon>Actinomycetota</taxon>
        <taxon>Actinomycetes</taxon>
        <taxon>Micromonosporales</taxon>
        <taxon>Micromonosporaceae</taxon>
        <taxon>Actinoplanes</taxon>
    </lineage>
</organism>
<evidence type="ECO:0000313" key="2">
    <source>
        <dbReference type="EMBL" id="GID60492.1"/>
    </source>
</evidence>
<dbReference type="Proteomes" id="UP000612282">
    <property type="component" value="Unassembled WGS sequence"/>
</dbReference>
<accession>A0ABQ3XPQ4</accession>
<proteinExistence type="predicted"/>
<gene>
    <name evidence="2" type="ORF">Aco03nite_088960</name>
</gene>
<keyword evidence="3" id="KW-1185">Reference proteome</keyword>
<name>A0ABQ3XPQ4_9ACTN</name>
<evidence type="ECO:0000313" key="3">
    <source>
        <dbReference type="Proteomes" id="UP000612282"/>
    </source>
</evidence>
<protein>
    <recommendedName>
        <fullName evidence="4">HEAT repeat domain-containing protein</fullName>
    </recommendedName>
</protein>
<sequence>MHISRQRDAARFVRSGISARSRGWDGGRGVYAMAVLPDYTLTHQWVRELRRWQPGVLVAVDLRIPDGTPVTVGRYGREPRRLTAAEAAGVLRGLDDPRGYAIFIPRAITAAEVRGSRTVPQGIGWRYKPGAHGTAPCLCLGCLQPGTPGVARLRRRSPDFQPRPPKPELMAALRAATGQDEIIEALYGLSGRRRGGAEELAYLVDHPDAEVREVLHYTLDSYRGRAARRLQERLIARYDAESGGTVHQPPGAPSDQRVEGDQ</sequence>
<comment type="caution">
    <text evidence="2">The sequence shown here is derived from an EMBL/GenBank/DDBJ whole genome shotgun (WGS) entry which is preliminary data.</text>
</comment>
<dbReference type="EMBL" id="BOMG01000109">
    <property type="protein sequence ID" value="GID60492.1"/>
    <property type="molecule type" value="Genomic_DNA"/>
</dbReference>
<reference evidence="2 3" key="1">
    <citation type="submission" date="2021-01" db="EMBL/GenBank/DDBJ databases">
        <title>Whole genome shotgun sequence of Actinoplanes couchii NBRC 106145.</title>
        <authorList>
            <person name="Komaki H."/>
            <person name="Tamura T."/>
        </authorList>
    </citation>
    <scope>NUCLEOTIDE SEQUENCE [LARGE SCALE GENOMIC DNA]</scope>
    <source>
        <strain evidence="2 3">NBRC 106145</strain>
    </source>
</reference>
<evidence type="ECO:0000256" key="1">
    <source>
        <dbReference type="SAM" id="MobiDB-lite"/>
    </source>
</evidence>